<proteinExistence type="predicted"/>
<dbReference type="AlphaFoldDB" id="A0A0E9T655"/>
<organism evidence="1">
    <name type="scientific">Anguilla anguilla</name>
    <name type="common">European freshwater eel</name>
    <name type="synonym">Muraena anguilla</name>
    <dbReference type="NCBI Taxonomy" id="7936"/>
    <lineage>
        <taxon>Eukaryota</taxon>
        <taxon>Metazoa</taxon>
        <taxon>Chordata</taxon>
        <taxon>Craniata</taxon>
        <taxon>Vertebrata</taxon>
        <taxon>Euteleostomi</taxon>
        <taxon>Actinopterygii</taxon>
        <taxon>Neopterygii</taxon>
        <taxon>Teleostei</taxon>
        <taxon>Anguilliformes</taxon>
        <taxon>Anguillidae</taxon>
        <taxon>Anguilla</taxon>
    </lineage>
</organism>
<dbReference type="EMBL" id="GBXM01059451">
    <property type="protein sequence ID" value="JAH49126.1"/>
    <property type="molecule type" value="Transcribed_RNA"/>
</dbReference>
<accession>A0A0E9T655</accession>
<reference evidence="1" key="1">
    <citation type="submission" date="2014-11" db="EMBL/GenBank/DDBJ databases">
        <authorList>
            <person name="Amaro Gonzalez C."/>
        </authorList>
    </citation>
    <scope>NUCLEOTIDE SEQUENCE</scope>
</reference>
<sequence>MKVLLEQYEISPNIFRHFLLVKPHFSLLKFQMAPLACVSRSVSARFRMLQLD</sequence>
<name>A0A0E9T655_ANGAN</name>
<protein>
    <submittedName>
        <fullName evidence="1">Uncharacterized protein</fullName>
    </submittedName>
</protein>
<evidence type="ECO:0000313" key="1">
    <source>
        <dbReference type="EMBL" id="JAH49126.1"/>
    </source>
</evidence>
<reference evidence="1" key="2">
    <citation type="journal article" date="2015" name="Fish Shellfish Immunol.">
        <title>Early steps in the European eel (Anguilla anguilla)-Vibrio vulnificus interaction in the gills: Role of the RtxA13 toxin.</title>
        <authorList>
            <person name="Callol A."/>
            <person name="Pajuelo D."/>
            <person name="Ebbesson L."/>
            <person name="Teles M."/>
            <person name="MacKenzie S."/>
            <person name="Amaro C."/>
        </authorList>
    </citation>
    <scope>NUCLEOTIDE SEQUENCE</scope>
</reference>